<keyword evidence="3" id="KW-1185">Reference proteome</keyword>
<dbReference type="PANTHER" id="PTHR48079">
    <property type="entry name" value="PROTEIN YEEZ"/>
    <property type="match status" value="1"/>
</dbReference>
<dbReference type="RefSeq" id="WP_289723536.1">
    <property type="nucleotide sequence ID" value="NZ_JAUDUY010000001.1"/>
</dbReference>
<dbReference type="InterPro" id="IPR036291">
    <property type="entry name" value="NAD(P)-bd_dom_sf"/>
</dbReference>
<name>A0ABT7WB98_9FLAO</name>
<dbReference type="Gene3D" id="3.40.50.720">
    <property type="entry name" value="NAD(P)-binding Rossmann-like Domain"/>
    <property type="match status" value="1"/>
</dbReference>
<evidence type="ECO:0000313" key="3">
    <source>
        <dbReference type="Proteomes" id="UP001174839"/>
    </source>
</evidence>
<dbReference type="Proteomes" id="UP001174839">
    <property type="component" value="Unassembled WGS sequence"/>
</dbReference>
<proteinExistence type="predicted"/>
<comment type="caution">
    <text evidence="2">The sequence shown here is derived from an EMBL/GenBank/DDBJ whole genome shotgun (WGS) entry which is preliminary data.</text>
</comment>
<gene>
    <name evidence="2" type="ORF">QU605_01740</name>
</gene>
<protein>
    <submittedName>
        <fullName evidence="2">NAD(P)-binding domain-containing protein</fullName>
    </submittedName>
</protein>
<dbReference type="EMBL" id="JAUDUY010000001">
    <property type="protein sequence ID" value="MDM9630173.1"/>
    <property type="molecule type" value="Genomic_DNA"/>
</dbReference>
<organism evidence="2 3">
    <name type="scientific">Robiginitalea aurantiaca</name>
    <dbReference type="NCBI Taxonomy" id="3056915"/>
    <lineage>
        <taxon>Bacteria</taxon>
        <taxon>Pseudomonadati</taxon>
        <taxon>Bacteroidota</taxon>
        <taxon>Flavobacteriia</taxon>
        <taxon>Flavobacteriales</taxon>
        <taxon>Flavobacteriaceae</taxon>
        <taxon>Robiginitalea</taxon>
    </lineage>
</organism>
<dbReference type="InterPro" id="IPR051783">
    <property type="entry name" value="NAD(P)-dependent_oxidoreduct"/>
</dbReference>
<dbReference type="SUPFAM" id="SSF51735">
    <property type="entry name" value="NAD(P)-binding Rossmann-fold domains"/>
    <property type="match status" value="1"/>
</dbReference>
<reference evidence="2" key="1">
    <citation type="submission" date="2023-06" db="EMBL/GenBank/DDBJ databases">
        <title>Robiginitalea aurantiacus sp. nov. and Algoriphagus sediminis sp. nov., isolated from coastal sediment.</title>
        <authorList>
            <person name="Zhou Z.Y."/>
            <person name="An J."/>
            <person name="Jia Y.W."/>
            <person name="Du Z.J."/>
        </authorList>
    </citation>
    <scope>NUCLEOTIDE SEQUENCE</scope>
    <source>
        <strain evidence="2">M39</strain>
    </source>
</reference>
<evidence type="ECO:0000313" key="2">
    <source>
        <dbReference type="EMBL" id="MDM9630173.1"/>
    </source>
</evidence>
<evidence type="ECO:0000259" key="1">
    <source>
        <dbReference type="Pfam" id="PF03446"/>
    </source>
</evidence>
<sequence>MSKQIGVLGCGWLGTPLALRLIQKGFQVRGSTTRTEKVTALKKSGIEASKIRLGESEIEGEIKSFLKGLDCLILNIPPGLRANCQGDFVAIIQLLEAHLLEAGIPHLIFVSSTSVYGNTSGEVCETNLPLPESETGKQLVAIENLLLANTLRKTQIVRPGGLLGSDRHPVFTLSGRSFHSGGNDRVNLIRLEDLLNILGLLISTGSESGTYNAVYPDHPTKRDFYTREASYFGIAPPSYSGLPGPPKGKKVLCPALQALGYRFSQSIWTAALHSGSGDPQKSTE</sequence>
<dbReference type="PANTHER" id="PTHR48079:SF6">
    <property type="entry name" value="NAD(P)-BINDING DOMAIN-CONTAINING PROTEIN-RELATED"/>
    <property type="match status" value="1"/>
</dbReference>
<feature type="domain" description="6-phosphogluconate dehydrogenase NADP-binding" evidence="1">
    <location>
        <begin position="4"/>
        <end position="77"/>
    </location>
</feature>
<dbReference type="InterPro" id="IPR006115">
    <property type="entry name" value="6PGDH_NADP-bd"/>
</dbReference>
<dbReference type="Pfam" id="PF03446">
    <property type="entry name" value="NAD_binding_2"/>
    <property type="match status" value="1"/>
</dbReference>
<accession>A0ABT7WB98</accession>